<dbReference type="GO" id="GO:0005615">
    <property type="term" value="C:extracellular space"/>
    <property type="evidence" value="ECO:0007669"/>
    <property type="project" value="TreeGrafter"/>
</dbReference>
<sequence length="464" mass="49975">MNVKKCWKLGALLLAAGTAQLPSAAAPKDPVTAPMTKPIASRVTSYVRMTSELRADAAASPLLTLASIGKSTHGKTLWLMRAGEPAVASEKTVRVLFLCRQHGDEPASTEAVLGLLSRLAHGKEPELRAQLRQTTFYFVPMVNPDGADANTRRNGVGADLNRDWGAFAQPETRAVHDVAQKLSPHVVIDAHNWDGDDPYNANCIEADRDRESEIAGAARETQSAAAMALSRLGFQINATAYGPQADPRLAHRYFTSQNLVSLLVETHSGDPGDVSDFVRRQGVYVGLIHALGDNLSASGTLARLDGLENRDDSREAQAGVADRKIFAVSKTAAAPVAGRPARRAPRWLPVVLAFAVALWALFQGRAVLDSEPPAPRYRFCRKSWLRNVPGSRVAAVAGIRPAAARGALRSAYTVNASNALPARRELTPDLSERRRDSSTPRTRGFARASAAPSDDLHARLLCLR</sequence>
<evidence type="ECO:0000256" key="8">
    <source>
        <dbReference type="SAM" id="MobiDB-lite"/>
    </source>
</evidence>
<comment type="caution">
    <text evidence="7">Lacks conserved residue(s) required for the propagation of feature annotation.</text>
</comment>
<gene>
    <name evidence="11" type="ORF">CCAX7_24750</name>
</gene>
<dbReference type="GO" id="GO:0006508">
    <property type="term" value="P:proteolysis"/>
    <property type="evidence" value="ECO:0007669"/>
    <property type="project" value="UniProtKB-KW"/>
</dbReference>
<evidence type="ECO:0000256" key="9">
    <source>
        <dbReference type="SAM" id="SignalP"/>
    </source>
</evidence>
<dbReference type="KEGG" id="ccot:CCAX7_24750"/>
<comment type="cofactor">
    <cofactor evidence="1">
        <name>Zn(2+)</name>
        <dbReference type="ChEBI" id="CHEBI:29105"/>
    </cofactor>
</comment>
<comment type="similarity">
    <text evidence="2 7">Belongs to the peptidase M14 family.</text>
</comment>
<feature type="domain" description="Peptidase M14" evidence="10">
    <location>
        <begin position="42"/>
        <end position="320"/>
    </location>
</feature>
<evidence type="ECO:0000313" key="11">
    <source>
        <dbReference type="EMBL" id="BDI30424.1"/>
    </source>
</evidence>
<evidence type="ECO:0000256" key="4">
    <source>
        <dbReference type="ARBA" id="ARBA00022801"/>
    </source>
</evidence>
<keyword evidence="5" id="KW-0862">Zinc</keyword>
<keyword evidence="4" id="KW-0378">Hydrolase</keyword>
<evidence type="ECO:0000256" key="2">
    <source>
        <dbReference type="ARBA" id="ARBA00005988"/>
    </source>
</evidence>
<evidence type="ECO:0000313" key="12">
    <source>
        <dbReference type="Proteomes" id="UP000287394"/>
    </source>
</evidence>
<evidence type="ECO:0000259" key="10">
    <source>
        <dbReference type="PROSITE" id="PS52035"/>
    </source>
</evidence>
<keyword evidence="6" id="KW-0482">Metalloprotease</keyword>
<dbReference type="PANTHER" id="PTHR11705">
    <property type="entry name" value="PROTEASE FAMILY M14 CARBOXYPEPTIDASE A,B"/>
    <property type="match status" value="1"/>
</dbReference>
<feature type="chain" id="PRO_5043915811" description="Peptidase M14 domain-containing protein" evidence="9">
    <location>
        <begin position="25"/>
        <end position="464"/>
    </location>
</feature>
<keyword evidence="9" id="KW-0732">Signal</keyword>
<dbReference type="SMART" id="SM00631">
    <property type="entry name" value="Zn_pept"/>
    <property type="match status" value="1"/>
</dbReference>
<organism evidence="11 12">
    <name type="scientific">Capsulimonas corticalis</name>
    <dbReference type="NCBI Taxonomy" id="2219043"/>
    <lineage>
        <taxon>Bacteria</taxon>
        <taxon>Bacillati</taxon>
        <taxon>Armatimonadota</taxon>
        <taxon>Armatimonadia</taxon>
        <taxon>Capsulimonadales</taxon>
        <taxon>Capsulimonadaceae</taxon>
        <taxon>Capsulimonas</taxon>
    </lineage>
</organism>
<name>A0A402CVJ6_9BACT</name>
<evidence type="ECO:0000256" key="5">
    <source>
        <dbReference type="ARBA" id="ARBA00022833"/>
    </source>
</evidence>
<dbReference type="AlphaFoldDB" id="A0A402CVJ6"/>
<dbReference type="GO" id="GO:0004181">
    <property type="term" value="F:metallocarboxypeptidase activity"/>
    <property type="evidence" value="ECO:0007669"/>
    <property type="project" value="InterPro"/>
</dbReference>
<dbReference type="InterPro" id="IPR000834">
    <property type="entry name" value="Peptidase_M14"/>
</dbReference>
<dbReference type="PANTHER" id="PTHR11705:SF143">
    <property type="entry name" value="SLL0236 PROTEIN"/>
    <property type="match status" value="1"/>
</dbReference>
<feature type="region of interest" description="Disordered" evidence="8">
    <location>
        <begin position="423"/>
        <end position="448"/>
    </location>
</feature>
<dbReference type="PROSITE" id="PS52035">
    <property type="entry name" value="PEPTIDASE_M14"/>
    <property type="match status" value="1"/>
</dbReference>
<feature type="compositionally biased region" description="Basic and acidic residues" evidence="8">
    <location>
        <begin position="423"/>
        <end position="438"/>
    </location>
</feature>
<accession>A0A402CVJ6</accession>
<dbReference type="SUPFAM" id="SSF53187">
    <property type="entry name" value="Zn-dependent exopeptidases"/>
    <property type="match status" value="1"/>
</dbReference>
<proteinExistence type="inferred from homology"/>
<dbReference type="Proteomes" id="UP000287394">
    <property type="component" value="Chromosome"/>
</dbReference>
<keyword evidence="12" id="KW-1185">Reference proteome</keyword>
<keyword evidence="3" id="KW-0645">Protease</keyword>
<dbReference type="Gene3D" id="3.40.630.10">
    <property type="entry name" value="Zn peptidases"/>
    <property type="match status" value="1"/>
</dbReference>
<dbReference type="RefSeq" id="WP_119321381.1">
    <property type="nucleotide sequence ID" value="NZ_AP025739.1"/>
</dbReference>
<evidence type="ECO:0000256" key="3">
    <source>
        <dbReference type="ARBA" id="ARBA00022670"/>
    </source>
</evidence>
<dbReference type="EMBL" id="AP025739">
    <property type="protein sequence ID" value="BDI30424.1"/>
    <property type="molecule type" value="Genomic_DNA"/>
</dbReference>
<evidence type="ECO:0000256" key="6">
    <source>
        <dbReference type="ARBA" id="ARBA00023049"/>
    </source>
</evidence>
<feature type="signal peptide" evidence="9">
    <location>
        <begin position="1"/>
        <end position="24"/>
    </location>
</feature>
<dbReference type="GO" id="GO:0008270">
    <property type="term" value="F:zinc ion binding"/>
    <property type="evidence" value="ECO:0007669"/>
    <property type="project" value="InterPro"/>
</dbReference>
<dbReference type="OrthoDB" id="3347322at2"/>
<reference evidence="11 12" key="1">
    <citation type="journal article" date="2019" name="Int. J. Syst. Evol. Microbiol.">
        <title>Capsulimonas corticalis gen. nov., sp. nov., an aerobic capsulated bacterium, of a novel bacterial order, Capsulimonadales ord. nov., of the class Armatimonadia of the phylum Armatimonadetes.</title>
        <authorList>
            <person name="Li J."/>
            <person name="Kudo C."/>
            <person name="Tonouchi A."/>
        </authorList>
    </citation>
    <scope>NUCLEOTIDE SEQUENCE [LARGE SCALE GENOMIC DNA]</scope>
    <source>
        <strain evidence="11 12">AX-7</strain>
    </source>
</reference>
<evidence type="ECO:0000256" key="1">
    <source>
        <dbReference type="ARBA" id="ARBA00001947"/>
    </source>
</evidence>
<dbReference type="Pfam" id="PF00246">
    <property type="entry name" value="Peptidase_M14"/>
    <property type="match status" value="1"/>
</dbReference>
<evidence type="ECO:0000256" key="7">
    <source>
        <dbReference type="PROSITE-ProRule" id="PRU01379"/>
    </source>
</evidence>
<protein>
    <recommendedName>
        <fullName evidence="10">Peptidase M14 domain-containing protein</fullName>
    </recommendedName>
</protein>